<dbReference type="Gene3D" id="1.20.890.10">
    <property type="entry name" value="cAMP-dependent protein kinase regulatory subunit, dimerization-anchoring domain"/>
    <property type="match status" value="1"/>
</dbReference>
<dbReference type="RefSeq" id="XP_035669658.1">
    <property type="nucleotide sequence ID" value="XM_035813765.1"/>
</dbReference>
<name>A0A9J7KSF7_BRAFL</name>
<accession>A0A9J7KSF7</accession>
<evidence type="ECO:0000256" key="2">
    <source>
        <dbReference type="ARBA" id="ARBA00010849"/>
    </source>
</evidence>
<comment type="similarity">
    <text evidence="2">Belongs to the dpy-30 family.</text>
</comment>
<evidence type="ECO:0000256" key="4">
    <source>
        <dbReference type="ARBA" id="ARBA00022846"/>
    </source>
</evidence>
<reference evidence="12" key="1">
    <citation type="journal article" date="2020" name="Nat. Ecol. Evol.">
        <title>Deeply conserved synteny resolves early events in vertebrate evolution.</title>
        <authorList>
            <person name="Simakov O."/>
            <person name="Marletaz F."/>
            <person name="Yue J.X."/>
            <person name="O'Connell B."/>
            <person name="Jenkins J."/>
            <person name="Brandt A."/>
            <person name="Calef R."/>
            <person name="Tung C.H."/>
            <person name="Huang T.K."/>
            <person name="Schmutz J."/>
            <person name="Satoh N."/>
            <person name="Yu J.K."/>
            <person name="Putnam N.H."/>
            <person name="Green R.E."/>
            <person name="Rokhsar D.S."/>
        </authorList>
    </citation>
    <scope>NUCLEOTIDE SEQUENCE [LARGE SCALE GENOMIC DNA]</scope>
    <source>
        <strain evidence="12">S238N-H82</strain>
    </source>
</reference>
<feature type="region of interest" description="Disordered" evidence="11">
    <location>
        <begin position="58"/>
        <end position="182"/>
    </location>
</feature>
<comment type="subunit">
    <text evidence="9">Component of the axonemal radial spoke complex 1 (RS1), at least composed of spoke head proteins RSPH1, RSPH3, RSPH9 and the cilia-specific component RSPH4A or sperm-specific component RSPH6A, spoke stalk proteins RSPH14, DNAJB13, DYDC1, ROPN1L and NME5, and the anchor protein IQUB. Interacts with SH3GL3.</text>
</comment>
<evidence type="ECO:0000256" key="1">
    <source>
        <dbReference type="ARBA" id="ARBA00004611"/>
    </source>
</evidence>
<evidence type="ECO:0000256" key="11">
    <source>
        <dbReference type="SAM" id="MobiDB-lite"/>
    </source>
</evidence>
<evidence type="ECO:0000256" key="10">
    <source>
        <dbReference type="ARBA" id="ARBA00068754"/>
    </source>
</evidence>
<evidence type="ECO:0000256" key="6">
    <source>
        <dbReference type="ARBA" id="ARBA00023212"/>
    </source>
</evidence>
<dbReference type="InterPro" id="IPR049630">
    <property type="entry name" value="DYDC-like_DD"/>
</dbReference>
<dbReference type="PANTHER" id="PTHR23356">
    <property type="entry name" value="DPY30-RELATED"/>
    <property type="match status" value="1"/>
</dbReference>
<feature type="compositionally biased region" description="Basic and acidic residues" evidence="11">
    <location>
        <begin position="58"/>
        <end position="115"/>
    </location>
</feature>
<keyword evidence="4" id="KW-0282">Flagellum</keyword>
<keyword evidence="6" id="KW-0206">Cytoskeleton</keyword>
<sequence length="195" mass="22231">MVRSLGAMDTEYLKTHLGSCMTECLAEVAEKRPLDPIEFIAHWLYKYKQNEAYLKQQEDEKAEQLATEREEAAREMERQEKMREEADRILREEEEKKRELIAQKEAEAQQEKPVKETSSMPGAPTLETVTEEMEAAEAAAAAEKPVEAEGEGEEAEAPAEEEGEKEEQEAPAAGEEISDFRHHRQKFITYAVARS</sequence>
<dbReference type="CDD" id="cd22966">
    <property type="entry name" value="DD_DYDC-like"/>
    <property type="match status" value="1"/>
</dbReference>
<reference evidence="13" key="2">
    <citation type="submission" date="2025-08" db="UniProtKB">
        <authorList>
            <consortium name="RefSeq"/>
        </authorList>
    </citation>
    <scope>IDENTIFICATION</scope>
    <source>
        <strain evidence="13">S238N-H82</strain>
        <tissue evidence="13">Testes</tissue>
    </source>
</reference>
<dbReference type="Pfam" id="PF05186">
    <property type="entry name" value="Dpy-30"/>
    <property type="match status" value="1"/>
</dbReference>
<evidence type="ECO:0000313" key="13">
    <source>
        <dbReference type="RefSeq" id="XP_035669658.1"/>
    </source>
</evidence>
<evidence type="ECO:0000256" key="5">
    <source>
        <dbReference type="ARBA" id="ARBA00023069"/>
    </source>
</evidence>
<comment type="function">
    <text evidence="8">Functions as part of axonemal radial spoke complexes that play an important part in the motility of sperm and cilia. Plays a crucial role during acrosome biogenesis.</text>
</comment>
<dbReference type="GO" id="GO:0048188">
    <property type="term" value="C:Set1C/COMPASS complex"/>
    <property type="evidence" value="ECO:0007669"/>
    <property type="project" value="InterPro"/>
</dbReference>
<dbReference type="InterPro" id="IPR007858">
    <property type="entry name" value="Dpy-30_motif"/>
</dbReference>
<dbReference type="OrthoDB" id="432281at2759"/>
<dbReference type="GeneID" id="118411479"/>
<keyword evidence="5" id="KW-0969">Cilium</keyword>
<evidence type="ECO:0000256" key="8">
    <source>
        <dbReference type="ARBA" id="ARBA00058296"/>
    </source>
</evidence>
<dbReference type="PANTHER" id="PTHR23356:SF16">
    <property type="entry name" value="DPY30 DOMAIN CONTAINING 2"/>
    <property type="match status" value="1"/>
</dbReference>
<evidence type="ECO:0000256" key="3">
    <source>
        <dbReference type="ARBA" id="ARBA00022490"/>
    </source>
</evidence>
<protein>
    <recommendedName>
        <fullName evidence="10">DPY30 domain-containing protein 1</fullName>
    </recommendedName>
</protein>
<feature type="compositionally biased region" description="Acidic residues" evidence="11">
    <location>
        <begin position="148"/>
        <end position="169"/>
    </location>
</feature>
<keyword evidence="3" id="KW-0963">Cytoplasm</keyword>
<keyword evidence="7" id="KW-0966">Cell projection</keyword>
<keyword evidence="12" id="KW-1185">Reference proteome</keyword>
<dbReference type="Proteomes" id="UP000001554">
    <property type="component" value="Chromosome 3"/>
</dbReference>
<evidence type="ECO:0000313" key="12">
    <source>
        <dbReference type="Proteomes" id="UP000001554"/>
    </source>
</evidence>
<dbReference type="InterPro" id="IPR037856">
    <property type="entry name" value="Sdc1/DPY30"/>
</dbReference>
<proteinExistence type="inferred from homology"/>
<organism evidence="12 13">
    <name type="scientific">Branchiostoma floridae</name>
    <name type="common">Florida lancelet</name>
    <name type="synonym">Amphioxus</name>
    <dbReference type="NCBI Taxonomy" id="7739"/>
    <lineage>
        <taxon>Eukaryota</taxon>
        <taxon>Metazoa</taxon>
        <taxon>Chordata</taxon>
        <taxon>Cephalochordata</taxon>
        <taxon>Leptocardii</taxon>
        <taxon>Amphioxiformes</taxon>
        <taxon>Branchiostomatidae</taxon>
        <taxon>Branchiostoma</taxon>
    </lineage>
</organism>
<dbReference type="OMA" id="ELMFQQQ"/>
<gene>
    <name evidence="13" type="primary">LOC118411479</name>
</gene>
<comment type="subcellular location">
    <subcellularLocation>
        <location evidence="1">Cytoplasm</location>
        <location evidence="1">Cytoskeleton</location>
        <location evidence="1">Flagellum axoneme</location>
    </subcellularLocation>
</comment>
<evidence type="ECO:0000256" key="9">
    <source>
        <dbReference type="ARBA" id="ARBA00062391"/>
    </source>
</evidence>
<dbReference type="AlphaFoldDB" id="A0A9J7KSF7"/>
<dbReference type="FunFam" id="1.20.890.10:FF:000009">
    <property type="entry name" value="DPY30 domain-containing protein 1"/>
    <property type="match status" value="1"/>
</dbReference>
<evidence type="ECO:0000256" key="7">
    <source>
        <dbReference type="ARBA" id="ARBA00023273"/>
    </source>
</evidence>
<dbReference type="KEGG" id="bfo:118411479"/>